<proteinExistence type="predicted"/>
<dbReference type="AlphaFoldDB" id="A0AA38M877"/>
<accession>A0AA38M877</accession>
<keyword evidence="2" id="KW-1185">Reference proteome</keyword>
<sequence>MIFDQKLTWKDHTRSLIQECHETLGLLKTLAHHHWGSNSEMPLRLYKSLIVLSPLNSLHNSALRIATGAFRTTPVTSFYCLAAEPSLLLLPFAVLGANSKLVAQVTGAAQLYNANLGIKCWLLGVTE</sequence>
<organism evidence="1 2">
    <name type="scientific">Zophobas morio</name>
    <dbReference type="NCBI Taxonomy" id="2755281"/>
    <lineage>
        <taxon>Eukaryota</taxon>
        <taxon>Metazoa</taxon>
        <taxon>Ecdysozoa</taxon>
        <taxon>Arthropoda</taxon>
        <taxon>Hexapoda</taxon>
        <taxon>Insecta</taxon>
        <taxon>Pterygota</taxon>
        <taxon>Neoptera</taxon>
        <taxon>Endopterygota</taxon>
        <taxon>Coleoptera</taxon>
        <taxon>Polyphaga</taxon>
        <taxon>Cucujiformia</taxon>
        <taxon>Tenebrionidae</taxon>
        <taxon>Zophobas</taxon>
    </lineage>
</organism>
<dbReference type="EMBL" id="JALNTZ010000007">
    <property type="protein sequence ID" value="KAJ3646749.1"/>
    <property type="molecule type" value="Genomic_DNA"/>
</dbReference>
<gene>
    <name evidence="1" type="ORF">Zmor_024322</name>
</gene>
<evidence type="ECO:0000313" key="2">
    <source>
        <dbReference type="Proteomes" id="UP001168821"/>
    </source>
</evidence>
<comment type="caution">
    <text evidence="1">The sequence shown here is derived from an EMBL/GenBank/DDBJ whole genome shotgun (WGS) entry which is preliminary data.</text>
</comment>
<reference evidence="1" key="1">
    <citation type="journal article" date="2023" name="G3 (Bethesda)">
        <title>Whole genome assemblies of Zophobas morio and Tenebrio molitor.</title>
        <authorList>
            <person name="Kaur S."/>
            <person name="Stinson S.A."/>
            <person name="diCenzo G.C."/>
        </authorList>
    </citation>
    <scope>NUCLEOTIDE SEQUENCE</scope>
    <source>
        <strain evidence="1">QUZm001</strain>
    </source>
</reference>
<evidence type="ECO:0000313" key="1">
    <source>
        <dbReference type="EMBL" id="KAJ3646749.1"/>
    </source>
</evidence>
<dbReference type="Proteomes" id="UP001168821">
    <property type="component" value="Unassembled WGS sequence"/>
</dbReference>
<name>A0AA38M877_9CUCU</name>
<protein>
    <submittedName>
        <fullName evidence="1">Uncharacterized protein</fullName>
    </submittedName>
</protein>